<dbReference type="Gene3D" id="3.40.50.2000">
    <property type="entry name" value="Glycogen Phosphorylase B"/>
    <property type="match status" value="2"/>
</dbReference>
<organism evidence="9">
    <name type="scientific">Panax ginseng</name>
    <name type="common">Korean ginseng</name>
    <dbReference type="NCBI Taxonomy" id="4054"/>
    <lineage>
        <taxon>Eukaryota</taxon>
        <taxon>Viridiplantae</taxon>
        <taxon>Streptophyta</taxon>
        <taxon>Embryophyta</taxon>
        <taxon>Tracheophyta</taxon>
        <taxon>Spermatophyta</taxon>
        <taxon>Magnoliopsida</taxon>
        <taxon>eudicotyledons</taxon>
        <taxon>Gunneridae</taxon>
        <taxon>Pentapetalae</taxon>
        <taxon>asterids</taxon>
        <taxon>campanulids</taxon>
        <taxon>Apiales</taxon>
        <taxon>Araliaceae</taxon>
        <taxon>Panax</taxon>
    </lineage>
</organism>
<dbReference type="PROSITE" id="PS00375">
    <property type="entry name" value="UDPGT"/>
    <property type="match status" value="1"/>
</dbReference>
<dbReference type="InterPro" id="IPR035595">
    <property type="entry name" value="UDP_glycos_trans_CS"/>
</dbReference>
<evidence type="ECO:0000256" key="6">
    <source>
        <dbReference type="RuleBase" id="RU003718"/>
    </source>
</evidence>
<dbReference type="SMR" id="A0A0D5ZDD5"/>
<proteinExistence type="evidence at transcript level"/>
<evidence type="ECO:0000256" key="3">
    <source>
        <dbReference type="ARBA" id="ARBA00022676"/>
    </source>
</evidence>
<dbReference type="InterPro" id="IPR002213">
    <property type="entry name" value="UDP_glucos_trans"/>
</dbReference>
<dbReference type="PANTHER" id="PTHR48044">
    <property type="entry name" value="GLYCOSYLTRANSFERASE"/>
    <property type="match status" value="1"/>
</dbReference>
<evidence type="ECO:0000313" key="9">
    <source>
        <dbReference type="EMBL" id="AKA44596.1"/>
    </source>
</evidence>
<dbReference type="GO" id="GO:0050404">
    <property type="term" value="F:zeatin O-beta-D-xylosyltransferase activity"/>
    <property type="evidence" value="ECO:0007669"/>
    <property type="project" value="UniProtKB-ARBA"/>
</dbReference>
<dbReference type="EMBL" id="KM401928">
    <property type="protein sequence ID" value="AKA44596.1"/>
    <property type="molecule type" value="mRNA"/>
</dbReference>
<dbReference type="PANTHER" id="PTHR48044:SF22">
    <property type="entry name" value="GLYCOSYLTRANSFERASE"/>
    <property type="match status" value="1"/>
</dbReference>
<evidence type="ECO:0000256" key="7">
    <source>
        <dbReference type="RuleBase" id="RU362057"/>
    </source>
</evidence>
<dbReference type="GO" id="GO:0009690">
    <property type="term" value="P:cytokinin metabolic process"/>
    <property type="evidence" value="ECO:0007669"/>
    <property type="project" value="UniProtKB-ARBA"/>
</dbReference>
<name>A0A0D5ZDD5_PANGI</name>
<feature type="domain" description="Glycosyltransferase N-terminal" evidence="8">
    <location>
        <begin position="25"/>
        <end position="256"/>
    </location>
</feature>
<keyword evidence="5" id="KW-0414">Isoprene biosynthesis</keyword>
<accession>A0A0D5ZDD5</accession>
<comment type="pathway">
    <text evidence="1">Secondary metabolite biosynthesis; terpenoid biosynthesis.</text>
</comment>
<keyword evidence="3 6" id="KW-0328">Glycosyltransferase</keyword>
<dbReference type="InterPro" id="IPR058980">
    <property type="entry name" value="Glyco_transf_N"/>
</dbReference>
<dbReference type="EC" id="2.4.1.-" evidence="7"/>
<dbReference type="Pfam" id="PF26168">
    <property type="entry name" value="Glyco_transf_N"/>
    <property type="match status" value="1"/>
</dbReference>
<reference evidence="9" key="1">
    <citation type="journal article" date="2015" name="Metab. Eng.">
        <title>Production of bioactive ginsenosides Rh2 and Rg3 by metabolically engineered yeasts.</title>
        <authorList>
            <person name="Wang P."/>
            <person name="Wei Y."/>
            <person name="Fan Y."/>
            <person name="Liu Q."/>
            <person name="Wei W."/>
            <person name="Yang C."/>
            <person name="Zhang L."/>
            <person name="Zhao G."/>
            <person name="Yue J."/>
            <person name="Yan X."/>
            <person name="Zhou Z."/>
        </authorList>
    </citation>
    <scope>NUCLEOTIDE SEQUENCE</scope>
</reference>
<dbReference type="GO" id="GO:0016138">
    <property type="term" value="P:glycoside biosynthetic process"/>
    <property type="evidence" value="ECO:0007669"/>
    <property type="project" value="UniProtKB-ARBA"/>
</dbReference>
<comment type="similarity">
    <text evidence="2 6">Belongs to the UDP-glycosyltransferase family.</text>
</comment>
<dbReference type="FunFam" id="3.40.50.2000:FF:000238">
    <property type="entry name" value="Glycosyltransferase"/>
    <property type="match status" value="1"/>
</dbReference>
<dbReference type="Pfam" id="PF00201">
    <property type="entry name" value="UDPGT"/>
    <property type="match status" value="1"/>
</dbReference>
<dbReference type="SUPFAM" id="SSF53756">
    <property type="entry name" value="UDP-Glycosyltransferase/glycogen phosphorylase"/>
    <property type="match status" value="1"/>
</dbReference>
<evidence type="ECO:0000256" key="1">
    <source>
        <dbReference type="ARBA" id="ARBA00004721"/>
    </source>
</evidence>
<dbReference type="AlphaFoldDB" id="A0A0D5ZDD5"/>
<sequence>MAALITPLTLNPFTMSMSNKHGPGQVIVVMVPFPAQGHLNQLLHLSRLISAYDIPVHYVSTTIHNRQAKLRVHGWDPLSISNIHFHDFQTPSFPSPPPNPNSPLGHLLPSFELASSHLRKPVASLLQQLSSAAKRRLVIIHDSLMSSVVQDLVLVPNAEAYTFHSVSAFTVFLHLWENLGRPFAVQSDILKDLPSLDGCFTSDFANFISSQHDCMKFNSGKIYNTCKLIETPYLDLLAKEQISKNKKQWPLGPFNPVSVSQNKTPNPRHQCLKWLDKQATSSVIFVSFGTTSSLSDQQIQELALGLEKGVQNFIWVLRDADKGDVFGGEVRRAILPKGYEERMKGKGMIVRDWAPQLEILAHPSTAGFMSHCGWNSCMESITMGVPILAWPMHSDQPRNTVLITKLLRIGLVVKNWSLRDELVVAETVGDVIKKLMTSEEGGEIRRRAAKLGGDVRMSVAGGGVSRLELDSFIIHISR</sequence>
<dbReference type="CDD" id="cd03784">
    <property type="entry name" value="GT1_Gtf-like"/>
    <property type="match status" value="1"/>
</dbReference>
<dbReference type="FunFam" id="3.40.50.2000:FF:000060">
    <property type="entry name" value="Glycosyltransferase"/>
    <property type="match status" value="1"/>
</dbReference>
<evidence type="ECO:0000256" key="2">
    <source>
        <dbReference type="ARBA" id="ARBA00009995"/>
    </source>
</evidence>
<evidence type="ECO:0000256" key="5">
    <source>
        <dbReference type="ARBA" id="ARBA00023229"/>
    </source>
</evidence>
<protein>
    <recommendedName>
        <fullName evidence="7">Glycosyltransferase</fullName>
        <ecNumber evidence="7">2.4.1.-</ecNumber>
    </recommendedName>
</protein>
<dbReference type="UniPathway" id="UPA00213"/>
<keyword evidence="4 6" id="KW-0808">Transferase</keyword>
<evidence type="ECO:0000256" key="4">
    <source>
        <dbReference type="ARBA" id="ARBA00022679"/>
    </source>
</evidence>
<dbReference type="GO" id="GO:0016114">
    <property type="term" value="P:terpenoid biosynthetic process"/>
    <property type="evidence" value="ECO:0007669"/>
    <property type="project" value="UniProtKB-UniPathway"/>
</dbReference>
<evidence type="ECO:0000259" key="8">
    <source>
        <dbReference type="Pfam" id="PF26168"/>
    </source>
</evidence>